<feature type="transmembrane region" description="Helical" evidence="2">
    <location>
        <begin position="33"/>
        <end position="57"/>
    </location>
</feature>
<dbReference type="SUPFAM" id="SSF48452">
    <property type="entry name" value="TPR-like"/>
    <property type="match status" value="1"/>
</dbReference>
<protein>
    <submittedName>
        <fullName evidence="3">Uncharacterized protein</fullName>
    </submittedName>
</protein>
<dbReference type="AlphaFoldDB" id="A0A160V8D9"/>
<evidence type="ECO:0000313" key="3">
    <source>
        <dbReference type="EMBL" id="CUV02216.1"/>
    </source>
</evidence>
<feature type="region of interest" description="Disordered" evidence="1">
    <location>
        <begin position="252"/>
        <end position="278"/>
    </location>
</feature>
<gene>
    <name evidence="3" type="ORF">MGWOODY_Clf1717</name>
</gene>
<reference evidence="3" key="1">
    <citation type="submission" date="2015-10" db="EMBL/GenBank/DDBJ databases">
        <authorList>
            <person name="Gilbert D.G."/>
        </authorList>
    </citation>
    <scope>NUCLEOTIDE SEQUENCE</scope>
</reference>
<keyword evidence="2" id="KW-0472">Membrane</keyword>
<name>A0A160V8D9_9ZZZZ</name>
<dbReference type="Pfam" id="PF14559">
    <property type="entry name" value="TPR_19"/>
    <property type="match status" value="1"/>
</dbReference>
<evidence type="ECO:0000256" key="1">
    <source>
        <dbReference type="SAM" id="MobiDB-lite"/>
    </source>
</evidence>
<feature type="region of interest" description="Disordered" evidence="1">
    <location>
        <begin position="100"/>
        <end position="119"/>
    </location>
</feature>
<dbReference type="EMBL" id="FAXA01000206">
    <property type="protein sequence ID" value="CUV02216.1"/>
    <property type="molecule type" value="Genomic_DNA"/>
</dbReference>
<keyword evidence="2" id="KW-0812">Transmembrane</keyword>
<proteinExistence type="predicted"/>
<organism evidence="3">
    <name type="scientific">hydrothermal vent metagenome</name>
    <dbReference type="NCBI Taxonomy" id="652676"/>
    <lineage>
        <taxon>unclassified sequences</taxon>
        <taxon>metagenomes</taxon>
        <taxon>ecological metagenomes</taxon>
    </lineage>
</organism>
<evidence type="ECO:0000256" key="2">
    <source>
        <dbReference type="SAM" id="Phobius"/>
    </source>
</evidence>
<dbReference type="PROSITE" id="PS50293">
    <property type="entry name" value="TPR_REGION"/>
    <property type="match status" value="1"/>
</dbReference>
<dbReference type="PROSITE" id="PS50005">
    <property type="entry name" value="TPR"/>
    <property type="match status" value="1"/>
</dbReference>
<accession>A0A160V8D9</accession>
<dbReference type="InterPro" id="IPR019734">
    <property type="entry name" value="TPR_rpt"/>
</dbReference>
<dbReference type="Gene3D" id="1.25.40.10">
    <property type="entry name" value="Tetratricopeptide repeat domain"/>
    <property type="match status" value="1"/>
</dbReference>
<keyword evidence="2" id="KW-1133">Transmembrane helix</keyword>
<feature type="compositionally biased region" description="Basic and acidic residues" evidence="1">
    <location>
        <begin position="259"/>
        <end position="269"/>
    </location>
</feature>
<dbReference type="InterPro" id="IPR011990">
    <property type="entry name" value="TPR-like_helical_dom_sf"/>
</dbReference>
<sequence>MGEIFQYLVVFLLAIWTARLAIAKGRNAWGWGGAALVLGLLPWHLFGVLPVLILLFIKLPNKPPAEQVDRLTCARCAKSYSNGQHFCTGCGWDLDEAYAPEESDEGQPFPAGPQVQTTVQSTGIAQPIETADASAAELTPTEPSTMEAPLSETVAPSEATPPDVGAPQEESADSAGDAGETEANTAEEDPTKAYVPWGTYDVGVAPTAVLMTSRGMERFEEGKFQEAIDQFTKAIALDPNHAEAWQRRAEAYAQLGRPKQAEDDRRHLQGLDPSSSPG</sequence>
<dbReference type="SMART" id="SM00028">
    <property type="entry name" value="TPR"/>
    <property type="match status" value="2"/>
</dbReference>
<feature type="region of interest" description="Disordered" evidence="1">
    <location>
        <begin position="133"/>
        <end position="192"/>
    </location>
</feature>